<keyword evidence="5 7" id="KW-1133">Transmembrane helix</keyword>
<evidence type="ECO:0000313" key="9">
    <source>
        <dbReference type="Proteomes" id="UP001172054"/>
    </source>
</evidence>
<gene>
    <name evidence="8" type="ORF">QWY15_03890</name>
</gene>
<keyword evidence="4 7" id="KW-0812">Transmembrane</keyword>
<dbReference type="EMBL" id="JAUJWW010000001">
    <property type="protein sequence ID" value="MDN7226429.1"/>
    <property type="molecule type" value="Genomic_DNA"/>
</dbReference>
<proteinExistence type="inferred from homology"/>
<feature type="transmembrane region" description="Helical" evidence="7">
    <location>
        <begin position="445"/>
        <end position="467"/>
    </location>
</feature>
<feature type="transmembrane region" description="Helical" evidence="7">
    <location>
        <begin position="389"/>
        <end position="411"/>
    </location>
</feature>
<evidence type="ECO:0000256" key="7">
    <source>
        <dbReference type="SAM" id="Phobius"/>
    </source>
</evidence>
<accession>A0ABT8MNF5</accession>
<comment type="caution">
    <text evidence="8">The sequence shown here is derived from an EMBL/GenBank/DDBJ whole genome shotgun (WGS) entry which is preliminary data.</text>
</comment>
<evidence type="ECO:0000256" key="6">
    <source>
        <dbReference type="ARBA" id="ARBA00023136"/>
    </source>
</evidence>
<evidence type="ECO:0000256" key="5">
    <source>
        <dbReference type="ARBA" id="ARBA00022989"/>
    </source>
</evidence>
<feature type="transmembrane region" description="Helical" evidence="7">
    <location>
        <begin position="86"/>
        <end position="106"/>
    </location>
</feature>
<feature type="transmembrane region" description="Helical" evidence="7">
    <location>
        <begin position="43"/>
        <end position="65"/>
    </location>
</feature>
<feature type="transmembrane region" description="Helical" evidence="7">
    <location>
        <begin position="328"/>
        <end position="349"/>
    </location>
</feature>
<feature type="transmembrane region" description="Helical" evidence="7">
    <location>
        <begin position="361"/>
        <end position="383"/>
    </location>
</feature>
<dbReference type="RefSeq" id="WP_301725477.1">
    <property type="nucleotide sequence ID" value="NZ_JAUJWW010000001.1"/>
</dbReference>
<organism evidence="8 9">
    <name type="scientific">Planococcus liqunii</name>
    <dbReference type="NCBI Taxonomy" id="3058394"/>
    <lineage>
        <taxon>Bacteria</taxon>
        <taxon>Bacillati</taxon>
        <taxon>Bacillota</taxon>
        <taxon>Bacilli</taxon>
        <taxon>Bacillales</taxon>
        <taxon>Caryophanaceae</taxon>
        <taxon>Planococcus</taxon>
    </lineage>
</organism>
<dbReference type="PANTHER" id="PTHR30250:SF10">
    <property type="entry name" value="LIPOPOLYSACCHARIDE BIOSYNTHESIS PROTEIN WZXC"/>
    <property type="match status" value="1"/>
</dbReference>
<feature type="transmembrane region" description="Helical" evidence="7">
    <location>
        <begin position="255"/>
        <end position="274"/>
    </location>
</feature>
<feature type="transmembrane region" description="Helical" evidence="7">
    <location>
        <begin position="118"/>
        <end position="140"/>
    </location>
</feature>
<name>A0ABT8MNF5_9BACL</name>
<keyword evidence="3" id="KW-1003">Cell membrane</keyword>
<dbReference type="Pfam" id="PF13440">
    <property type="entry name" value="Polysacc_synt_3"/>
    <property type="match status" value="1"/>
</dbReference>
<evidence type="ECO:0000256" key="1">
    <source>
        <dbReference type="ARBA" id="ARBA00004651"/>
    </source>
</evidence>
<feature type="transmembrane region" description="Helical" evidence="7">
    <location>
        <begin position="294"/>
        <end position="316"/>
    </location>
</feature>
<sequence length="492" mass="55684">MNNIDLSNKISSATKWATITEFLAKIIVPITNLILARLITPEAFGVIAIITIIISFADMLTDSGFQKYIIQKEFSNKIEMDQSFNVAFWSNLILSFFIWIIMVICRDQIATLVGNEELGIVIAISGISLPLTSFISIQTGIYRRNFDFKTLFYTRIMAVFIPFLVTVPLALLGFSYWSLILGTIAANLASAVFLTYKSTWKPKLYYSFSVLKKMLSFSIWSLIEALSIWMTTYIGTFIVASALSTYYLGLYNTTIITVNGILAIVTTATTSVLFSSLSRLQNNETEFLKVFFQFIRLVSVIILPMGVGIFVFRDIITSILLGEQWKEASFFLGIWGLTSSITIVLGQYCSEIYRAKGKPKISLLVQVLHMIALIPTMIITASYGFDYIVIGYSLIKLQLILCNWLVIYFIFGISPLLIINNVIPSLISASIMGGVAFLLKNIYSNYLWELLVIFISIVLYFLLLFLFPKIRVELVNLFQQNIVFSFKRRTVK</sequence>
<evidence type="ECO:0000256" key="3">
    <source>
        <dbReference type="ARBA" id="ARBA00022475"/>
    </source>
</evidence>
<evidence type="ECO:0000256" key="4">
    <source>
        <dbReference type="ARBA" id="ARBA00022692"/>
    </source>
</evidence>
<feature type="transmembrane region" description="Helical" evidence="7">
    <location>
        <begin position="152"/>
        <end position="171"/>
    </location>
</feature>
<feature type="transmembrane region" description="Helical" evidence="7">
    <location>
        <begin position="217"/>
        <end position="243"/>
    </location>
</feature>
<dbReference type="Proteomes" id="UP001172054">
    <property type="component" value="Unassembled WGS sequence"/>
</dbReference>
<feature type="transmembrane region" description="Helical" evidence="7">
    <location>
        <begin position="177"/>
        <end position="196"/>
    </location>
</feature>
<reference evidence="8 9" key="1">
    <citation type="submission" date="2023-06" db="EMBL/GenBank/DDBJ databases">
        <title>Novel species in genus Planococcus.</title>
        <authorList>
            <person name="Ning S."/>
        </authorList>
    </citation>
    <scope>NUCLEOTIDE SEQUENCE [LARGE SCALE GENOMIC DNA]</scope>
    <source>
        <strain evidence="8 9">N064</strain>
    </source>
</reference>
<keyword evidence="6 7" id="KW-0472">Membrane</keyword>
<comment type="similarity">
    <text evidence="2">Belongs to the polysaccharide synthase family.</text>
</comment>
<comment type="subcellular location">
    <subcellularLocation>
        <location evidence="1">Cell membrane</location>
        <topology evidence="1">Multi-pass membrane protein</topology>
    </subcellularLocation>
</comment>
<protein>
    <submittedName>
        <fullName evidence="8">Lipopolysaccharide biosynthesis protein</fullName>
    </submittedName>
</protein>
<feature type="transmembrane region" description="Helical" evidence="7">
    <location>
        <begin position="418"/>
        <end position="439"/>
    </location>
</feature>
<dbReference type="CDD" id="cd13127">
    <property type="entry name" value="MATE_tuaB_like"/>
    <property type="match status" value="1"/>
</dbReference>
<evidence type="ECO:0000256" key="2">
    <source>
        <dbReference type="ARBA" id="ARBA00007430"/>
    </source>
</evidence>
<evidence type="ECO:0000313" key="8">
    <source>
        <dbReference type="EMBL" id="MDN7226429.1"/>
    </source>
</evidence>
<dbReference type="InterPro" id="IPR050833">
    <property type="entry name" value="Poly_Biosynth_Transport"/>
</dbReference>
<keyword evidence="9" id="KW-1185">Reference proteome</keyword>
<dbReference type="PANTHER" id="PTHR30250">
    <property type="entry name" value="PST FAMILY PREDICTED COLANIC ACID TRANSPORTER"/>
    <property type="match status" value="1"/>
</dbReference>